<evidence type="ECO:0000313" key="5">
    <source>
        <dbReference type="EMBL" id="ANV98490.1"/>
    </source>
</evidence>
<evidence type="ECO:0000313" key="6">
    <source>
        <dbReference type="Proteomes" id="UP000092884"/>
    </source>
</evidence>
<comment type="cofactor">
    <cofactor evidence="1">
        <name>pyridoxal 5'-phosphate</name>
        <dbReference type="ChEBI" id="CHEBI:597326"/>
    </cofactor>
</comment>
<dbReference type="InterPro" id="IPR015422">
    <property type="entry name" value="PyrdxlP-dep_Trfase_small"/>
</dbReference>
<reference evidence="6" key="1">
    <citation type="submission" date="2016-07" db="EMBL/GenBank/DDBJ databases">
        <authorList>
            <person name="Florea S."/>
            <person name="Webb J.S."/>
            <person name="Jaromczyk J."/>
            <person name="Schardl C.L."/>
        </authorList>
    </citation>
    <scope>NUCLEOTIDE SEQUENCE [LARGE SCALE GENOMIC DNA]</scope>
    <source>
        <strain evidence="6">MIT 01-6242</strain>
    </source>
</reference>
<protein>
    <recommendedName>
        <fullName evidence="4">Aminotransferase class I/classII large domain-containing protein</fullName>
    </recommendedName>
</protein>
<feature type="domain" description="Aminotransferase class I/classII large" evidence="4">
    <location>
        <begin position="26"/>
        <end position="352"/>
    </location>
</feature>
<dbReference type="GO" id="GO:0030170">
    <property type="term" value="F:pyridoxal phosphate binding"/>
    <property type="evidence" value="ECO:0007669"/>
    <property type="project" value="InterPro"/>
</dbReference>
<dbReference type="InterPro" id="IPR015421">
    <property type="entry name" value="PyrdxlP-dep_Trfase_major"/>
</dbReference>
<dbReference type="InterPro" id="IPR015424">
    <property type="entry name" value="PyrdxlP-dep_Trfase"/>
</dbReference>
<evidence type="ECO:0000256" key="1">
    <source>
        <dbReference type="ARBA" id="ARBA00001933"/>
    </source>
</evidence>
<evidence type="ECO:0000256" key="3">
    <source>
        <dbReference type="ARBA" id="ARBA00022679"/>
    </source>
</evidence>
<accession>A0A1B1U6W9</accession>
<dbReference type="InterPro" id="IPR050881">
    <property type="entry name" value="LL-DAP_aminotransferase"/>
</dbReference>
<dbReference type="AlphaFoldDB" id="A0A1B1U6W9"/>
<dbReference type="Gene3D" id="3.40.640.10">
    <property type="entry name" value="Type I PLP-dependent aspartate aminotransferase-like (Major domain)"/>
    <property type="match status" value="1"/>
</dbReference>
<dbReference type="GO" id="GO:0008483">
    <property type="term" value="F:transaminase activity"/>
    <property type="evidence" value="ECO:0007669"/>
    <property type="project" value="UniProtKB-KW"/>
</dbReference>
<dbReference type="EMBL" id="CP016503">
    <property type="protein sequence ID" value="ANV98490.1"/>
    <property type="molecule type" value="Genomic_DNA"/>
</dbReference>
<gene>
    <name evidence="5" type="ORF">BBW65_06620</name>
</gene>
<organism evidence="5 6">
    <name type="scientific">Helicobacter enhydrae</name>
    <dbReference type="NCBI Taxonomy" id="222136"/>
    <lineage>
        <taxon>Bacteria</taxon>
        <taxon>Pseudomonadati</taxon>
        <taxon>Campylobacterota</taxon>
        <taxon>Epsilonproteobacteria</taxon>
        <taxon>Campylobacterales</taxon>
        <taxon>Helicobacteraceae</taxon>
        <taxon>Helicobacter</taxon>
    </lineage>
</organism>
<dbReference type="NCBIfam" id="NF004494">
    <property type="entry name" value="PRK05839.1"/>
    <property type="match status" value="1"/>
</dbReference>
<keyword evidence="2" id="KW-0032">Aminotransferase</keyword>
<keyword evidence="6" id="KW-1185">Reference proteome</keyword>
<evidence type="ECO:0000256" key="2">
    <source>
        <dbReference type="ARBA" id="ARBA00022576"/>
    </source>
</evidence>
<dbReference type="SUPFAM" id="SSF53383">
    <property type="entry name" value="PLP-dependent transferases"/>
    <property type="match status" value="1"/>
</dbReference>
<dbReference type="Pfam" id="PF00155">
    <property type="entry name" value="Aminotran_1_2"/>
    <property type="match status" value="1"/>
</dbReference>
<evidence type="ECO:0000259" key="4">
    <source>
        <dbReference type="Pfam" id="PF00155"/>
    </source>
</evidence>
<dbReference type="Proteomes" id="UP000092884">
    <property type="component" value="Chromosome"/>
</dbReference>
<dbReference type="InterPro" id="IPR004839">
    <property type="entry name" value="Aminotransferase_I/II_large"/>
</dbReference>
<proteinExistence type="predicted"/>
<name>A0A1B1U6W9_9HELI</name>
<dbReference type="STRING" id="222136.BBW65_06620"/>
<dbReference type="PANTHER" id="PTHR42832:SF3">
    <property type="entry name" value="L-GLUTAMINE--4-(METHYLSULFANYL)-2-OXOBUTANOATE AMINOTRANSFERASE"/>
    <property type="match status" value="1"/>
</dbReference>
<dbReference type="RefSeq" id="WP_066341295.1">
    <property type="nucleotide sequence ID" value="NZ_CP016503.1"/>
</dbReference>
<dbReference type="PANTHER" id="PTHR42832">
    <property type="entry name" value="AMINO ACID AMINOTRANSFERASE"/>
    <property type="match status" value="1"/>
</dbReference>
<sequence length="374" mass="42213">MLTSFNPYPFERLNLLIKDIKPNTPKITNLTIGEPQFQTPQVIQNALKDSVSLLNKYPKSKGEDFLIEAQLDFIAHRFGVQLSSAEIIPTFGTREVLFNFPQFLLHGKETPTIAYPSPFYQIYEGGAIASGATAILMPLTAENHFKPSLTQEDLQRVHLVILNSPNNPTGSVLGIDELQQWVEYALKYDFVVLNDECYSEIYQHTPPPSILEASKLAKNDTFKNVLALNSISKRSSAPGLRSGFIAGDREILKFYRQYRTYLGCALPLPLQHASAKAWQTSGEEIRKCYARNLEIAQELFSEIVISPYTFYLWLKVKDDLAITKKLYQEAGILVLPGRFLGKNGEGFIRVALVYPDDIMLPALKTLKTFLDQEI</sequence>
<dbReference type="KEGG" id="het:BBW65_06620"/>
<keyword evidence="3" id="KW-0808">Transferase</keyword>
<dbReference type="Gene3D" id="3.90.1150.10">
    <property type="entry name" value="Aspartate Aminotransferase, domain 1"/>
    <property type="match status" value="1"/>
</dbReference>
<dbReference type="OrthoDB" id="9804474at2"/>
<dbReference type="CDD" id="cd00609">
    <property type="entry name" value="AAT_like"/>
    <property type="match status" value="1"/>
</dbReference>